<keyword evidence="5" id="KW-1185">Reference proteome</keyword>
<dbReference type="PRINTS" id="PR00084">
    <property type="entry name" value="MTLDHDRGNASE"/>
</dbReference>
<evidence type="ECO:0000259" key="3">
    <source>
        <dbReference type="Pfam" id="PF08125"/>
    </source>
</evidence>
<evidence type="ECO:0000256" key="1">
    <source>
        <dbReference type="ARBA" id="ARBA00023002"/>
    </source>
</evidence>
<dbReference type="Gene3D" id="3.40.50.720">
    <property type="entry name" value="NAD(P)-binding Rossmann-like Domain"/>
    <property type="match status" value="1"/>
</dbReference>
<reference evidence="5" key="1">
    <citation type="journal article" date="2019" name="Int. J. Syst. Evol. Microbiol.">
        <title>The Global Catalogue of Microorganisms (GCM) 10K type strain sequencing project: providing services to taxonomists for standard genome sequencing and annotation.</title>
        <authorList>
            <consortium name="The Broad Institute Genomics Platform"/>
            <consortium name="The Broad Institute Genome Sequencing Center for Infectious Disease"/>
            <person name="Wu L."/>
            <person name="Ma J."/>
        </authorList>
    </citation>
    <scope>NUCLEOTIDE SEQUENCE [LARGE SCALE GENOMIC DNA]</scope>
    <source>
        <strain evidence="5">CECT 8570</strain>
    </source>
</reference>
<sequence>MNHRLNQQQLKRLPADIILPQYDRSQVKAGILHIGTGAFHRAHQAVYVDDVLALEGGDWGIVGSSLRSKSVAEQLNPQDGLYTVLVRDSARLQTRVIGSVLNVLYAAEQSEELLDTLANPSIKIVTLTVTEKGYCHDPATGNLLINHRDVTADLQPNAIPKTLLGWLCRGLQRRKAAGFTGLTLLSCDNLPNNGRVLKKVLLQFSQRVDPALAVWIEKSVSFPCSMIDRIVPATTEEDRLFAAQTLACRDEGLVVTEPFSQWVIEDNFIAGRPAFEKVGVQMVSDVTAYEEIKLRFLNGAHSLLAYAGFLAGYQYIAQVVAQENFVAAVQDFWKSEVLPSVYVPLDFDIDAYQSQLLARFSNSALRHKTWQIAMDGSQKIPQRWLNTLRSQLASGGEITWLVFALANWIRYVRGYDEQGQVIDVQDPLALELRDLYRQYDKNYPKLVQGFLRLEQIFDVDLVDNERLSMALAEQLEHLAVDGVTVCLGRLLGK</sequence>
<proteinExistence type="predicted"/>
<dbReference type="InterPro" id="IPR013131">
    <property type="entry name" value="Mannitol_DH_N"/>
</dbReference>
<dbReference type="Proteomes" id="UP001595840">
    <property type="component" value="Unassembled WGS sequence"/>
</dbReference>
<gene>
    <name evidence="4" type="ORF">ACFOX3_04880</name>
</gene>
<feature type="domain" description="Mannitol dehydrogenase C-terminal" evidence="3">
    <location>
        <begin position="285"/>
        <end position="478"/>
    </location>
</feature>
<feature type="domain" description="Mannitol dehydrogenase N-terminal" evidence="2">
    <location>
        <begin position="30"/>
        <end position="277"/>
    </location>
</feature>
<keyword evidence="1 4" id="KW-0560">Oxidoreductase</keyword>
<name>A0ABV8V152_9GAMM</name>
<protein>
    <submittedName>
        <fullName evidence="4">Mannitol dehydrogenase family protein</fullName>
        <ecNumber evidence="4">1.1.1.-</ecNumber>
    </submittedName>
</protein>
<dbReference type="EC" id="1.1.1.-" evidence="4"/>
<dbReference type="InterPro" id="IPR013328">
    <property type="entry name" value="6PGD_dom2"/>
</dbReference>
<dbReference type="InterPro" id="IPR013118">
    <property type="entry name" value="Mannitol_DH_C"/>
</dbReference>
<dbReference type="Pfam" id="PF01232">
    <property type="entry name" value="Mannitol_dh"/>
    <property type="match status" value="1"/>
</dbReference>
<dbReference type="Gene3D" id="1.10.1040.10">
    <property type="entry name" value="N-(1-d-carboxylethyl)-l-norvaline Dehydrogenase, domain 2"/>
    <property type="match status" value="1"/>
</dbReference>
<evidence type="ECO:0000259" key="2">
    <source>
        <dbReference type="Pfam" id="PF01232"/>
    </source>
</evidence>
<evidence type="ECO:0000313" key="5">
    <source>
        <dbReference type="Proteomes" id="UP001595840"/>
    </source>
</evidence>
<dbReference type="SUPFAM" id="SSF51735">
    <property type="entry name" value="NAD(P)-binding Rossmann-fold domains"/>
    <property type="match status" value="1"/>
</dbReference>
<dbReference type="InterPro" id="IPR036291">
    <property type="entry name" value="NAD(P)-bd_dom_sf"/>
</dbReference>
<organism evidence="4 5">
    <name type="scientific">Simiduia curdlanivorans</name>
    <dbReference type="NCBI Taxonomy" id="1492769"/>
    <lineage>
        <taxon>Bacteria</taxon>
        <taxon>Pseudomonadati</taxon>
        <taxon>Pseudomonadota</taxon>
        <taxon>Gammaproteobacteria</taxon>
        <taxon>Cellvibrionales</taxon>
        <taxon>Cellvibrionaceae</taxon>
        <taxon>Simiduia</taxon>
    </lineage>
</organism>
<evidence type="ECO:0000313" key="4">
    <source>
        <dbReference type="EMBL" id="MFC4361625.1"/>
    </source>
</evidence>
<dbReference type="InterPro" id="IPR050988">
    <property type="entry name" value="Mannitol_DH/Oxidoreductase"/>
</dbReference>
<accession>A0ABV8V152</accession>
<comment type="caution">
    <text evidence="4">The sequence shown here is derived from an EMBL/GenBank/DDBJ whole genome shotgun (WGS) entry which is preliminary data.</text>
</comment>
<dbReference type="GO" id="GO:0016491">
    <property type="term" value="F:oxidoreductase activity"/>
    <property type="evidence" value="ECO:0007669"/>
    <property type="project" value="UniProtKB-KW"/>
</dbReference>
<dbReference type="InterPro" id="IPR008927">
    <property type="entry name" value="6-PGluconate_DH-like_C_sf"/>
</dbReference>
<dbReference type="SUPFAM" id="SSF48179">
    <property type="entry name" value="6-phosphogluconate dehydrogenase C-terminal domain-like"/>
    <property type="match status" value="1"/>
</dbReference>
<dbReference type="InterPro" id="IPR000669">
    <property type="entry name" value="Mannitol_DH"/>
</dbReference>
<dbReference type="RefSeq" id="WP_290259438.1">
    <property type="nucleotide sequence ID" value="NZ_JAUFQG010000004.1"/>
</dbReference>
<dbReference type="PANTHER" id="PTHR43362">
    <property type="entry name" value="MANNITOL DEHYDROGENASE DSF1-RELATED"/>
    <property type="match status" value="1"/>
</dbReference>
<dbReference type="Pfam" id="PF08125">
    <property type="entry name" value="Mannitol_dh_C"/>
    <property type="match status" value="1"/>
</dbReference>
<dbReference type="EMBL" id="JBHSCX010000003">
    <property type="protein sequence ID" value="MFC4361625.1"/>
    <property type="molecule type" value="Genomic_DNA"/>
</dbReference>
<dbReference type="PANTHER" id="PTHR43362:SF1">
    <property type="entry name" value="MANNITOL DEHYDROGENASE 2-RELATED"/>
    <property type="match status" value="1"/>
</dbReference>